<dbReference type="Gene3D" id="3.30.1330.120">
    <property type="entry name" value="2-methylcitrate dehydratase PrpD"/>
    <property type="match status" value="1"/>
</dbReference>
<evidence type="ECO:0000256" key="1">
    <source>
        <dbReference type="ARBA" id="ARBA00006174"/>
    </source>
</evidence>
<dbReference type="PANTHER" id="PTHR16943">
    <property type="entry name" value="2-METHYLCITRATE DEHYDRATASE-RELATED"/>
    <property type="match status" value="1"/>
</dbReference>
<feature type="domain" description="MmgE/PrpD N-terminal" evidence="2">
    <location>
        <begin position="8"/>
        <end position="242"/>
    </location>
</feature>
<dbReference type="GO" id="GO:0016829">
    <property type="term" value="F:lyase activity"/>
    <property type="evidence" value="ECO:0007669"/>
    <property type="project" value="InterPro"/>
</dbReference>
<dbReference type="SUPFAM" id="SSF103378">
    <property type="entry name" value="2-methylcitrate dehydratase PrpD"/>
    <property type="match status" value="1"/>
</dbReference>
<dbReference type="PANTHER" id="PTHR16943:SF8">
    <property type="entry name" value="2-METHYLCITRATE DEHYDRATASE"/>
    <property type="match status" value="1"/>
</dbReference>
<dbReference type="InterPro" id="IPR042183">
    <property type="entry name" value="MmgE/PrpD_sf_1"/>
</dbReference>
<dbReference type="Proteomes" id="UP000294739">
    <property type="component" value="Unassembled WGS sequence"/>
</dbReference>
<evidence type="ECO:0000313" key="5">
    <source>
        <dbReference type="Proteomes" id="UP000294739"/>
    </source>
</evidence>
<sequence>MKPSLFETMAGWTHGIGLSDVPEQAVDVAKRAVLDCVGVTVAGTRSPIAPVVDRYVADTGDGPATVIGHERRTAVETAAFANGSIGHALDYDDCTGSLGGHPSVVVLPAALAVAEARTATGAELLTAYVVGFEVAAKLGRATNFVHYERGWHPTATLGVFGATAAAAKLLGLDADGIATALAIAASTAAGMKANFGTATKPLQVGRAAQNGVFAARLAAMGATANVDAFEHDQGFGQLFNGPGGYHAERAVSTLGVWDLIDPGLTVKQYPCCSSTHGVADAAISLRDEVPAPAAIRRVDIWTHPRRLKHTNRPAVSTGLEAKFSVQYVAARALSTGQVGLGDFSGDAIRDPEVVSLMRKVHAEPMPADRWGSDHFPAEVTVTLDDGRTLRTRVERPRGNGPELALTDAELGRKFDDCCRSGGLSPDTTAAVRTVLGTLETVDDLQELLAPLRTPDASAAGWPR</sequence>
<dbReference type="InterPro" id="IPR045337">
    <property type="entry name" value="MmgE_PrpD_C"/>
</dbReference>
<dbReference type="Pfam" id="PF19305">
    <property type="entry name" value="MmgE_PrpD_C"/>
    <property type="match status" value="1"/>
</dbReference>
<dbReference type="AlphaFoldDB" id="A0A4R5D2F2"/>
<dbReference type="OrthoDB" id="9797528at2"/>
<dbReference type="InterPro" id="IPR045336">
    <property type="entry name" value="MmgE_PrpD_N"/>
</dbReference>
<evidence type="ECO:0000259" key="3">
    <source>
        <dbReference type="Pfam" id="PF19305"/>
    </source>
</evidence>
<reference evidence="4 5" key="1">
    <citation type="submission" date="2019-03" db="EMBL/GenBank/DDBJ databases">
        <title>Draft genome sequences of novel Actinobacteria.</title>
        <authorList>
            <person name="Sahin N."/>
            <person name="Ay H."/>
            <person name="Saygin H."/>
        </authorList>
    </citation>
    <scope>NUCLEOTIDE SEQUENCE [LARGE SCALE GENOMIC DNA]</scope>
    <source>
        <strain evidence="4 5">5K138</strain>
    </source>
</reference>
<comment type="caution">
    <text evidence="4">The sequence shown here is derived from an EMBL/GenBank/DDBJ whole genome shotgun (WGS) entry which is preliminary data.</text>
</comment>
<protein>
    <submittedName>
        <fullName evidence="4">MmgE/PrpD family protein</fullName>
    </submittedName>
</protein>
<name>A0A4R5D2F2_9ACTN</name>
<evidence type="ECO:0000313" key="4">
    <source>
        <dbReference type="EMBL" id="TDE07459.1"/>
    </source>
</evidence>
<dbReference type="InParanoid" id="A0A4R5D2F2"/>
<proteinExistence type="inferred from homology"/>
<dbReference type="RefSeq" id="WP_131897658.1">
    <property type="nucleotide sequence ID" value="NZ_SMKZ01000030.1"/>
</dbReference>
<dbReference type="InterPro" id="IPR005656">
    <property type="entry name" value="MmgE_PrpD"/>
</dbReference>
<dbReference type="Pfam" id="PF03972">
    <property type="entry name" value="MmgE_PrpD_N"/>
    <property type="match status" value="1"/>
</dbReference>
<accession>A0A4R5D2F2</accession>
<gene>
    <name evidence="4" type="ORF">E1269_19690</name>
</gene>
<dbReference type="Gene3D" id="1.10.4100.10">
    <property type="entry name" value="2-methylcitrate dehydratase PrpD"/>
    <property type="match status" value="1"/>
</dbReference>
<keyword evidence="5" id="KW-1185">Reference proteome</keyword>
<dbReference type="InterPro" id="IPR036148">
    <property type="entry name" value="MmgE/PrpD_sf"/>
</dbReference>
<dbReference type="EMBL" id="SMKZ01000030">
    <property type="protein sequence ID" value="TDE07459.1"/>
    <property type="molecule type" value="Genomic_DNA"/>
</dbReference>
<feature type="domain" description="MmgE/PrpD C-terminal" evidence="3">
    <location>
        <begin position="269"/>
        <end position="420"/>
    </location>
</feature>
<organism evidence="4 5">
    <name type="scientific">Jiangella asiatica</name>
    <dbReference type="NCBI Taxonomy" id="2530372"/>
    <lineage>
        <taxon>Bacteria</taxon>
        <taxon>Bacillati</taxon>
        <taxon>Actinomycetota</taxon>
        <taxon>Actinomycetes</taxon>
        <taxon>Jiangellales</taxon>
        <taxon>Jiangellaceae</taxon>
        <taxon>Jiangella</taxon>
    </lineage>
</organism>
<evidence type="ECO:0000259" key="2">
    <source>
        <dbReference type="Pfam" id="PF03972"/>
    </source>
</evidence>
<comment type="similarity">
    <text evidence="1">Belongs to the PrpD family.</text>
</comment>
<dbReference type="InterPro" id="IPR042188">
    <property type="entry name" value="MmgE/PrpD_sf_2"/>
</dbReference>